<evidence type="ECO:0000256" key="2">
    <source>
        <dbReference type="ARBA" id="ARBA00022670"/>
    </source>
</evidence>
<dbReference type="SMART" id="SM00228">
    <property type="entry name" value="PDZ"/>
    <property type="match status" value="1"/>
</dbReference>
<dbReference type="PRINTS" id="PR00834">
    <property type="entry name" value="PROTEASES2C"/>
</dbReference>
<dbReference type="Proteomes" id="UP000001422">
    <property type="component" value="Chromosome"/>
</dbReference>
<dbReference type="EC" id="3.4.21.-" evidence="5"/>
<dbReference type="GO" id="GO:0004252">
    <property type="term" value="F:serine-type endopeptidase activity"/>
    <property type="evidence" value="ECO:0007669"/>
    <property type="project" value="InterPro"/>
</dbReference>
<dbReference type="InterPro" id="IPR001940">
    <property type="entry name" value="Peptidase_S1C"/>
</dbReference>
<keyword evidence="6" id="KW-1185">Reference proteome</keyword>
<organism evidence="5 6">
    <name type="scientific">Parasynechococcus marenigrum (strain WH8102)</name>
    <dbReference type="NCBI Taxonomy" id="84588"/>
    <lineage>
        <taxon>Bacteria</taxon>
        <taxon>Bacillati</taxon>
        <taxon>Cyanobacteriota</taxon>
        <taxon>Cyanophyceae</taxon>
        <taxon>Synechococcales</taxon>
        <taxon>Prochlorococcaceae</taxon>
        <taxon>Parasynechococcus</taxon>
        <taxon>Parasynechococcus marenigrum</taxon>
    </lineage>
</organism>
<dbReference type="MEROPS" id="S01.482"/>
<dbReference type="Pfam" id="PF13365">
    <property type="entry name" value="Trypsin_2"/>
    <property type="match status" value="1"/>
</dbReference>
<evidence type="ECO:0000256" key="1">
    <source>
        <dbReference type="ARBA" id="ARBA00010541"/>
    </source>
</evidence>
<dbReference type="SUPFAM" id="SSF50156">
    <property type="entry name" value="PDZ domain-like"/>
    <property type="match status" value="1"/>
</dbReference>
<dbReference type="EMBL" id="BX569694">
    <property type="protein sequence ID" value="CAE08691.1"/>
    <property type="molecule type" value="Genomic_DNA"/>
</dbReference>
<evidence type="ECO:0000259" key="4">
    <source>
        <dbReference type="PROSITE" id="PS50106"/>
    </source>
</evidence>
<dbReference type="eggNOG" id="COG0265">
    <property type="taxonomic scope" value="Bacteria"/>
</dbReference>
<dbReference type="HOGENOM" id="CLU_020120_1_2_3"/>
<dbReference type="Pfam" id="PF13180">
    <property type="entry name" value="PDZ_2"/>
    <property type="match status" value="1"/>
</dbReference>
<name>Q7U495_PARMW</name>
<dbReference type="InterPro" id="IPR009003">
    <property type="entry name" value="Peptidase_S1_PA"/>
</dbReference>
<dbReference type="InterPro" id="IPR036034">
    <property type="entry name" value="PDZ_sf"/>
</dbReference>
<dbReference type="STRING" id="84588.SYNW2176"/>
<dbReference type="PANTHER" id="PTHR22939">
    <property type="entry name" value="SERINE PROTEASE FAMILY S1C HTRA-RELATED"/>
    <property type="match status" value="1"/>
</dbReference>
<dbReference type="PROSITE" id="PS50106">
    <property type="entry name" value="PDZ"/>
    <property type="match status" value="1"/>
</dbReference>
<dbReference type="InterPro" id="IPR043504">
    <property type="entry name" value="Peptidase_S1_PA_chymotrypsin"/>
</dbReference>
<gene>
    <name evidence="5" type="ordered locus">SYNW2176</name>
</gene>
<protein>
    <submittedName>
        <fullName evidence="5">Possible serine protease</fullName>
        <ecNumber evidence="5">3.4.21.-</ecNumber>
    </submittedName>
</protein>
<accession>Q7U495</accession>
<dbReference type="SUPFAM" id="SSF50494">
    <property type="entry name" value="Trypsin-like serine proteases"/>
    <property type="match status" value="1"/>
</dbReference>
<evidence type="ECO:0000256" key="3">
    <source>
        <dbReference type="ARBA" id="ARBA00022801"/>
    </source>
</evidence>
<dbReference type="Gene3D" id="2.40.10.10">
    <property type="entry name" value="Trypsin-like serine proteases"/>
    <property type="match status" value="2"/>
</dbReference>
<dbReference type="InterPro" id="IPR001478">
    <property type="entry name" value="PDZ"/>
</dbReference>
<dbReference type="GO" id="GO:0006508">
    <property type="term" value="P:proteolysis"/>
    <property type="evidence" value="ECO:0007669"/>
    <property type="project" value="UniProtKB-KW"/>
</dbReference>
<keyword evidence="3 5" id="KW-0378">Hydrolase</keyword>
<sequence>MTSVTSIPPAKTMSAFASLLLGGAVLGAVTVQGWLPLASRAQSISAPSGLSRQSFVAAAVERSGPAVVTLETARTVTSSGMTGLPKGLLMDPLFRHFFGVPGASAPRSRVQRGQGSGVIFDAEGLLLTNAHVVEGADTLQVELTDGRSVEAKVIGKDSLTDLAVVRLEGKGPWPIAALGDSDRLKVGDWAIAVGNPYGLENTVTMGIISNLNRNVAQLGISGKRLDLIQTDAAINPGNSGGPLLNAEGEVIGINTLVRSGPGAGLGFAIPINRARSIAQQLVNKGRASHPVIGVGLAAGPLGPVIRSVQPGAPAAGAGLKPGDVITAINGVATASPTQVVATVERNGVGRQLTLSIKRGETTLTVSLTPMDLAA</sequence>
<dbReference type="RefSeq" id="WP_011129031.1">
    <property type="nucleotide sequence ID" value="NC_005070.1"/>
</dbReference>
<evidence type="ECO:0000313" key="6">
    <source>
        <dbReference type="Proteomes" id="UP000001422"/>
    </source>
</evidence>
<dbReference type="PANTHER" id="PTHR22939:SF129">
    <property type="entry name" value="SERINE PROTEASE HTRA2, MITOCHONDRIAL"/>
    <property type="match status" value="1"/>
</dbReference>
<evidence type="ECO:0000313" key="5">
    <source>
        <dbReference type="EMBL" id="CAE08691.1"/>
    </source>
</evidence>
<reference evidence="5 6" key="1">
    <citation type="journal article" date="2003" name="Nature">
        <title>The genome of a motile marine Synechococcus.</title>
        <authorList>
            <person name="Palenik B."/>
            <person name="Brahamsha B."/>
            <person name="Larimer F."/>
            <person name="Land M."/>
            <person name="Hauser L."/>
            <person name="Chain P."/>
            <person name="Lamerdin J."/>
            <person name="Regala W."/>
            <person name="Allen E.A."/>
            <person name="McCarren J."/>
            <person name="Paulsen I."/>
            <person name="Dufresne A."/>
            <person name="Partensky F."/>
            <person name="Webb E."/>
            <person name="Waterbury J."/>
        </authorList>
    </citation>
    <scope>NUCLEOTIDE SEQUENCE [LARGE SCALE GENOMIC DNA]</scope>
    <source>
        <strain evidence="5 6">WH8102</strain>
    </source>
</reference>
<proteinExistence type="inferred from homology"/>
<feature type="domain" description="PDZ" evidence="4">
    <location>
        <begin position="281"/>
        <end position="360"/>
    </location>
</feature>
<keyword evidence="2 5" id="KW-0645">Protease</keyword>
<comment type="similarity">
    <text evidence="1">Belongs to the peptidase S1C family.</text>
</comment>
<dbReference type="Gene3D" id="2.30.42.10">
    <property type="match status" value="1"/>
</dbReference>
<dbReference type="KEGG" id="syw:SYNW2176"/>
<dbReference type="AlphaFoldDB" id="Q7U495"/>